<organism evidence="9">
    <name type="scientific">uncultured Elusimicrobia bacterium</name>
    <dbReference type="NCBI Taxonomy" id="699876"/>
    <lineage>
        <taxon>Bacteria</taxon>
        <taxon>Pseudomonadati</taxon>
        <taxon>Elusimicrobiota</taxon>
        <taxon>Elusimicrobia</taxon>
        <taxon>environmental samples</taxon>
    </lineage>
</organism>
<gene>
    <name evidence="9" type="ORF">Elusimicrob2101_1310</name>
</gene>
<evidence type="ECO:0000256" key="6">
    <source>
        <dbReference type="ARBA" id="ARBA00022683"/>
    </source>
</evidence>
<evidence type="ECO:0000256" key="1">
    <source>
        <dbReference type="ARBA" id="ARBA00004496"/>
    </source>
</evidence>
<sequence length="156" mass="17173">MPIIFARVDDRLIHGQIVQAWLPELNVDEVLIPFSKGNEARLNRGLLRLSLPYEYDLTIMDATSAARHAAESSRRIFLLMGSLNEAAELIQNGLQFKSINIGGMHFKDGAQKLADNVFLDSSDKRCLKLIRDLGINIETRAVPSSASVSVAGAIEP</sequence>
<evidence type="ECO:0000256" key="4">
    <source>
        <dbReference type="ARBA" id="ARBA00022597"/>
    </source>
</evidence>
<dbReference type="InterPro" id="IPR036667">
    <property type="entry name" value="PTS_IIB_sorbose-sp_sf"/>
</dbReference>
<evidence type="ECO:0000256" key="5">
    <source>
        <dbReference type="ARBA" id="ARBA00022679"/>
    </source>
</evidence>
<evidence type="ECO:0000256" key="2">
    <source>
        <dbReference type="ARBA" id="ARBA00022448"/>
    </source>
</evidence>
<dbReference type="PROSITE" id="PS51101">
    <property type="entry name" value="PTS_EIIB_TYPE_4"/>
    <property type="match status" value="1"/>
</dbReference>
<comment type="subcellular location">
    <subcellularLocation>
        <location evidence="1">Cytoplasm</location>
    </subcellularLocation>
</comment>
<protein>
    <submittedName>
        <fullName evidence="9">PTS N-acetylgalactosamine transporter subunit IIB</fullName>
    </submittedName>
</protein>
<dbReference type="Pfam" id="PF03830">
    <property type="entry name" value="PTSIIB_sorb"/>
    <property type="match status" value="1"/>
</dbReference>
<accession>A0A650ENT0</accession>
<keyword evidence="7" id="KW-0418">Kinase</keyword>
<keyword evidence="2" id="KW-0813">Transport</keyword>
<dbReference type="AlphaFoldDB" id="A0A650ENT0"/>
<feature type="domain" description="PTS EIIB type-4" evidence="8">
    <location>
        <begin position="1"/>
        <end position="156"/>
    </location>
</feature>
<keyword evidence="5" id="KW-0808">Transferase</keyword>
<dbReference type="GO" id="GO:0009401">
    <property type="term" value="P:phosphoenolpyruvate-dependent sugar phosphotransferase system"/>
    <property type="evidence" value="ECO:0007669"/>
    <property type="project" value="UniProtKB-KW"/>
</dbReference>
<keyword evidence="6" id="KW-0598">Phosphotransferase system</keyword>
<dbReference type="Gene3D" id="3.40.35.10">
    <property type="entry name" value="Phosphotransferase system, sorbose subfamily IIB component"/>
    <property type="match status" value="1"/>
</dbReference>
<evidence type="ECO:0000256" key="3">
    <source>
        <dbReference type="ARBA" id="ARBA00022490"/>
    </source>
</evidence>
<dbReference type="InterPro" id="IPR004720">
    <property type="entry name" value="PTS_IIB_sorbose-sp"/>
</dbReference>
<evidence type="ECO:0000259" key="8">
    <source>
        <dbReference type="PROSITE" id="PS51101"/>
    </source>
</evidence>
<dbReference type="SUPFAM" id="SSF52728">
    <property type="entry name" value="PTS IIb component"/>
    <property type="match status" value="1"/>
</dbReference>
<keyword evidence="4" id="KW-0762">Sugar transport</keyword>
<dbReference type="GO" id="GO:0016301">
    <property type="term" value="F:kinase activity"/>
    <property type="evidence" value="ECO:0007669"/>
    <property type="project" value="UniProtKB-KW"/>
</dbReference>
<dbReference type="GO" id="GO:0008982">
    <property type="term" value="F:protein-N(PI)-phosphohistidine-sugar phosphotransferase activity"/>
    <property type="evidence" value="ECO:0007669"/>
    <property type="project" value="InterPro"/>
</dbReference>
<evidence type="ECO:0000256" key="7">
    <source>
        <dbReference type="ARBA" id="ARBA00022777"/>
    </source>
</evidence>
<dbReference type="GO" id="GO:0005737">
    <property type="term" value="C:cytoplasm"/>
    <property type="evidence" value="ECO:0007669"/>
    <property type="project" value="UniProtKB-SubCell"/>
</dbReference>
<reference evidence="9" key="1">
    <citation type="journal article" date="2020" name="J. ISSAAS">
        <title>Lactobacilli and other gastrointestinal microbiota of Peromyscus leucopus, reservoir host for agents of Lyme disease and other zoonoses in North America.</title>
        <authorList>
            <person name="Milovic A."/>
            <person name="Bassam K."/>
            <person name="Shao H."/>
            <person name="Chatzistamou I."/>
            <person name="Tufts D.M."/>
            <person name="Diuk-Wasser M."/>
            <person name="Barbour A.G."/>
        </authorList>
    </citation>
    <scope>NUCLEOTIDE SEQUENCE</scope>
    <source>
        <strain evidence="9">LL30</strain>
    </source>
</reference>
<keyword evidence="3" id="KW-0963">Cytoplasm</keyword>
<name>A0A650ENT0_9BACT</name>
<proteinExistence type="predicted"/>
<dbReference type="EMBL" id="MN577572">
    <property type="protein sequence ID" value="QGT50868.1"/>
    <property type="molecule type" value="Genomic_DNA"/>
</dbReference>
<evidence type="ECO:0000313" key="9">
    <source>
        <dbReference type="EMBL" id="QGT50868.1"/>
    </source>
</evidence>